<organism evidence="2 4">
    <name type="scientific">Enterococcus haemoperoxidus ATCC BAA-382</name>
    <dbReference type="NCBI Taxonomy" id="1158608"/>
    <lineage>
        <taxon>Bacteria</taxon>
        <taxon>Bacillati</taxon>
        <taxon>Bacillota</taxon>
        <taxon>Bacilli</taxon>
        <taxon>Lactobacillales</taxon>
        <taxon>Enterococcaceae</taxon>
        <taxon>Enterococcus</taxon>
    </lineage>
</organism>
<evidence type="ECO:0000256" key="1">
    <source>
        <dbReference type="SAM" id="Phobius"/>
    </source>
</evidence>
<feature type="transmembrane region" description="Helical" evidence="1">
    <location>
        <begin position="223"/>
        <end position="242"/>
    </location>
</feature>
<accession>R2SXG3</accession>
<reference evidence="2 4" key="1">
    <citation type="submission" date="2013-02" db="EMBL/GenBank/DDBJ databases">
        <title>The Genome Sequence of Enterococcus haemoperoxidus BAA-382.</title>
        <authorList>
            <consortium name="The Broad Institute Genome Sequencing Platform"/>
            <consortium name="The Broad Institute Genome Sequencing Center for Infectious Disease"/>
            <person name="Earl A.M."/>
            <person name="Gilmore M.S."/>
            <person name="Lebreton F."/>
            <person name="Walker B."/>
            <person name="Young S.K."/>
            <person name="Zeng Q."/>
            <person name="Gargeya S."/>
            <person name="Fitzgerald M."/>
            <person name="Haas B."/>
            <person name="Abouelleil A."/>
            <person name="Alvarado L."/>
            <person name="Arachchi H.M."/>
            <person name="Berlin A.M."/>
            <person name="Chapman S.B."/>
            <person name="Dewar J."/>
            <person name="Goldberg J."/>
            <person name="Griggs A."/>
            <person name="Gujja S."/>
            <person name="Hansen M."/>
            <person name="Howarth C."/>
            <person name="Imamovic A."/>
            <person name="Larimer J."/>
            <person name="McCowan C."/>
            <person name="Murphy C."/>
            <person name="Neiman D."/>
            <person name="Pearson M."/>
            <person name="Priest M."/>
            <person name="Roberts A."/>
            <person name="Saif S."/>
            <person name="Shea T."/>
            <person name="Sisk P."/>
            <person name="Sykes S."/>
            <person name="Wortman J."/>
            <person name="Nusbaum C."/>
            <person name="Birren B."/>
        </authorList>
    </citation>
    <scope>NUCLEOTIDE SEQUENCE [LARGE SCALE GENOMIC DNA]</scope>
    <source>
        <strain evidence="2 4">ATCC BAA-382</strain>
    </source>
</reference>
<gene>
    <name evidence="3" type="ORF">I583_00477</name>
    <name evidence="2" type="ORF">UAW_02793</name>
</gene>
<protein>
    <submittedName>
        <fullName evidence="2">Uncharacterized protein</fullName>
    </submittedName>
</protein>
<keyword evidence="1" id="KW-1133">Transmembrane helix</keyword>
<name>R2SXG3_9ENTE</name>
<dbReference type="Proteomes" id="UP000013858">
    <property type="component" value="Unassembled WGS sequence"/>
</dbReference>
<keyword evidence="1" id="KW-0472">Membrane</keyword>
<dbReference type="EMBL" id="AJAR01000027">
    <property type="protein sequence ID" value="EOH92754.1"/>
    <property type="molecule type" value="Genomic_DNA"/>
</dbReference>
<keyword evidence="5" id="KW-1185">Reference proteome</keyword>
<proteinExistence type="predicted"/>
<dbReference type="Proteomes" id="UP000014197">
    <property type="component" value="Unassembled WGS sequence"/>
</dbReference>
<dbReference type="eggNOG" id="COG1807">
    <property type="taxonomic scope" value="Bacteria"/>
</dbReference>
<evidence type="ECO:0000313" key="3">
    <source>
        <dbReference type="EMBL" id="EOT61497.1"/>
    </source>
</evidence>
<feature type="transmembrane region" description="Helical" evidence="1">
    <location>
        <begin position="96"/>
        <end position="114"/>
    </location>
</feature>
<feature type="transmembrane region" description="Helical" evidence="1">
    <location>
        <begin position="308"/>
        <end position="328"/>
    </location>
</feature>
<comment type="caution">
    <text evidence="2">The sequence shown here is derived from an EMBL/GenBank/DDBJ whole genome shotgun (WGS) entry which is preliminary data.</text>
</comment>
<dbReference type="PATRIC" id="fig|1158608.3.peg.2728"/>
<sequence length="521" mass="61043">MDLKNKQIKEQYEHNRTIKFISLLLIFFSFVIVVFSFRSNPFSHLLNGHDSSMFIYFGRGIKDGFVPYNDMFDHKGIFLFIFQYLGIVLGFGNDSLGIWILECLFYGLSLIYIYKILMYFIKDTIVSSTTIVLYTGIILSSFDFGNYSEEFALPFITISLYLFAKIWLETTNSSWNLFFIGICGGITFFIRPNMIALWIVFCLLLLIRNVFKKEYSVLRKQILYIFMGGMLICLTVLVYSLINENLKEMVYQTFILNVQYSSSSVGEKILTAKSFFQFMTDYGILAFMFPFITLLIVNPQNLQKKFRVFYVILFIYLLVNFFTVIMSGRFYTHYFITMFPGLILATGIGFDWCLRQFDLALNKKIICILLLFVLTLSHSESAFKDYVKQTNNNIPNEKIDSLVAKEAEYIKMHSTKSDRIYVHNISASIYNISDRYSNSKFFKLPSLDYLKFRNLKEEFTDKLYENPPKFIVVGRQTYLNKETLTDTKLDKTVVTAVKENYQVIPEYEETDYMVFQLKSSN</sequence>
<dbReference type="AlphaFoldDB" id="R2SXG3"/>
<feature type="transmembrane region" description="Helical" evidence="1">
    <location>
        <begin position="151"/>
        <end position="168"/>
    </location>
</feature>
<dbReference type="RefSeq" id="WP_010762951.1">
    <property type="nucleotide sequence ID" value="NZ_KB946316.1"/>
</dbReference>
<evidence type="ECO:0000313" key="4">
    <source>
        <dbReference type="Proteomes" id="UP000013858"/>
    </source>
</evidence>
<feature type="transmembrane region" description="Helical" evidence="1">
    <location>
        <begin position="20"/>
        <end position="37"/>
    </location>
</feature>
<feature type="transmembrane region" description="Helical" evidence="1">
    <location>
        <begin position="334"/>
        <end position="353"/>
    </location>
</feature>
<feature type="transmembrane region" description="Helical" evidence="1">
    <location>
        <begin position="196"/>
        <end position="211"/>
    </location>
</feature>
<evidence type="ECO:0000313" key="5">
    <source>
        <dbReference type="Proteomes" id="UP000014197"/>
    </source>
</evidence>
<dbReference type="STRING" id="155618.RV06_GL001773"/>
<feature type="transmembrane region" description="Helical" evidence="1">
    <location>
        <begin position="275"/>
        <end position="296"/>
    </location>
</feature>
<reference evidence="3 5" key="2">
    <citation type="submission" date="2013-03" db="EMBL/GenBank/DDBJ databases">
        <title>The Genome Sequence of Enterococcus haemoperoxidus BAA-382 (PacBio/Illumina hybrid assembly).</title>
        <authorList>
            <consortium name="The Broad Institute Genomics Platform"/>
            <consortium name="The Broad Institute Genome Sequencing Center for Infectious Disease"/>
            <person name="Earl A."/>
            <person name="Russ C."/>
            <person name="Gilmore M."/>
            <person name="Surin D."/>
            <person name="Walker B."/>
            <person name="Young S."/>
            <person name="Zeng Q."/>
            <person name="Gargeya S."/>
            <person name="Fitzgerald M."/>
            <person name="Haas B."/>
            <person name="Abouelleil A."/>
            <person name="Allen A.W."/>
            <person name="Alvarado L."/>
            <person name="Arachchi H.M."/>
            <person name="Berlin A.M."/>
            <person name="Chapman S.B."/>
            <person name="Gainer-Dewar J."/>
            <person name="Goldberg J."/>
            <person name="Griggs A."/>
            <person name="Gujja S."/>
            <person name="Hansen M."/>
            <person name="Howarth C."/>
            <person name="Imamovic A."/>
            <person name="Ireland A."/>
            <person name="Larimer J."/>
            <person name="McCowan C."/>
            <person name="Murphy C."/>
            <person name="Pearson M."/>
            <person name="Poon T.W."/>
            <person name="Priest M."/>
            <person name="Roberts A."/>
            <person name="Saif S."/>
            <person name="Shea T."/>
            <person name="Sisk P."/>
            <person name="Sykes S."/>
            <person name="Wortman J."/>
            <person name="Nusbaum C."/>
            <person name="Birren B."/>
        </authorList>
    </citation>
    <scope>NUCLEOTIDE SEQUENCE [LARGE SCALE GENOMIC DNA]</scope>
    <source>
        <strain evidence="3 5">ATCC BAA-382</strain>
    </source>
</reference>
<evidence type="ECO:0000313" key="2">
    <source>
        <dbReference type="EMBL" id="EOH92754.1"/>
    </source>
</evidence>
<keyword evidence="1" id="KW-0812">Transmembrane</keyword>
<dbReference type="EMBL" id="ASVY01000002">
    <property type="protein sequence ID" value="EOT61497.1"/>
    <property type="molecule type" value="Genomic_DNA"/>
</dbReference>
<feature type="transmembrane region" description="Helical" evidence="1">
    <location>
        <begin position="175"/>
        <end position="190"/>
    </location>
</feature>